<dbReference type="OrthoDB" id="4357141at2759"/>
<organism evidence="2 3">
    <name type="scientific">Melanomma pulvis-pyrius CBS 109.77</name>
    <dbReference type="NCBI Taxonomy" id="1314802"/>
    <lineage>
        <taxon>Eukaryota</taxon>
        <taxon>Fungi</taxon>
        <taxon>Dikarya</taxon>
        <taxon>Ascomycota</taxon>
        <taxon>Pezizomycotina</taxon>
        <taxon>Dothideomycetes</taxon>
        <taxon>Pleosporomycetidae</taxon>
        <taxon>Pleosporales</taxon>
        <taxon>Melanommataceae</taxon>
        <taxon>Melanomma</taxon>
    </lineage>
</organism>
<keyword evidence="3" id="KW-1185">Reference proteome</keyword>
<gene>
    <name evidence="2" type="ORF">K505DRAFT_412019</name>
</gene>
<dbReference type="AlphaFoldDB" id="A0A6A6WR22"/>
<accession>A0A6A6WR22</accession>
<reference evidence="2" key="1">
    <citation type="journal article" date="2020" name="Stud. Mycol.">
        <title>101 Dothideomycetes genomes: a test case for predicting lifestyles and emergence of pathogens.</title>
        <authorList>
            <person name="Haridas S."/>
            <person name="Albert R."/>
            <person name="Binder M."/>
            <person name="Bloem J."/>
            <person name="Labutti K."/>
            <person name="Salamov A."/>
            <person name="Andreopoulos B."/>
            <person name="Baker S."/>
            <person name="Barry K."/>
            <person name="Bills G."/>
            <person name="Bluhm B."/>
            <person name="Cannon C."/>
            <person name="Castanera R."/>
            <person name="Culley D."/>
            <person name="Daum C."/>
            <person name="Ezra D."/>
            <person name="Gonzalez J."/>
            <person name="Henrissat B."/>
            <person name="Kuo A."/>
            <person name="Liang C."/>
            <person name="Lipzen A."/>
            <person name="Lutzoni F."/>
            <person name="Magnuson J."/>
            <person name="Mondo S."/>
            <person name="Nolan M."/>
            <person name="Ohm R."/>
            <person name="Pangilinan J."/>
            <person name="Park H.-J."/>
            <person name="Ramirez L."/>
            <person name="Alfaro M."/>
            <person name="Sun H."/>
            <person name="Tritt A."/>
            <person name="Yoshinaga Y."/>
            <person name="Zwiers L.-H."/>
            <person name="Turgeon B."/>
            <person name="Goodwin S."/>
            <person name="Spatafora J."/>
            <person name="Crous P."/>
            <person name="Grigoriev I."/>
        </authorList>
    </citation>
    <scope>NUCLEOTIDE SEQUENCE</scope>
    <source>
        <strain evidence="2">CBS 109.77</strain>
    </source>
</reference>
<dbReference type="Proteomes" id="UP000799757">
    <property type="component" value="Unassembled WGS sequence"/>
</dbReference>
<proteinExistence type="predicted"/>
<protein>
    <recommendedName>
        <fullName evidence="1">DDE-1 domain-containing protein</fullName>
    </recommendedName>
</protein>
<name>A0A6A6WR22_9PLEO</name>
<evidence type="ECO:0000313" key="2">
    <source>
        <dbReference type="EMBL" id="KAF2786345.1"/>
    </source>
</evidence>
<feature type="domain" description="DDE-1" evidence="1">
    <location>
        <begin position="135"/>
        <end position="207"/>
    </location>
</feature>
<sequence length="241" mass="27629">MDKASQALAESLPDGIPDTLTAQAAYTFSATRHRPKADRLLKPPYINWVKPFERRWLEIYNIYNKVVKWFKVIRLVLHKPDVLLENVYNIDKTGVMLSMLNSVKVLVSKDDLRGYRGARVKRTIVTAVECISAAVFNPQTKQQANSRPRILIWDGFGTHETLNVIEFCFKNNIKLCCMLSYTSYKLQPCDVAAFGPLKAAYRDQVERMERGRVGTIGKQHFTYLYSPARERALTKRNILAA</sequence>
<evidence type="ECO:0000259" key="1">
    <source>
        <dbReference type="Pfam" id="PF03184"/>
    </source>
</evidence>
<dbReference type="Pfam" id="PF03184">
    <property type="entry name" value="DDE_1"/>
    <property type="match status" value="1"/>
</dbReference>
<dbReference type="GO" id="GO:0003676">
    <property type="term" value="F:nucleic acid binding"/>
    <property type="evidence" value="ECO:0007669"/>
    <property type="project" value="InterPro"/>
</dbReference>
<evidence type="ECO:0000313" key="3">
    <source>
        <dbReference type="Proteomes" id="UP000799757"/>
    </source>
</evidence>
<dbReference type="InterPro" id="IPR004875">
    <property type="entry name" value="DDE_SF_endonuclease_dom"/>
</dbReference>
<dbReference type="EMBL" id="MU002486">
    <property type="protein sequence ID" value="KAF2786345.1"/>
    <property type="molecule type" value="Genomic_DNA"/>
</dbReference>